<dbReference type="Proteomes" id="UP000118435">
    <property type="component" value="Segment"/>
</dbReference>
<keyword evidence="2" id="KW-0472">Membrane</keyword>
<accession>A0A0K1H046</accession>
<dbReference type="GO" id="GO:0008009">
    <property type="term" value="F:chemokine activity"/>
    <property type="evidence" value="ECO:0007669"/>
    <property type="project" value="InterPro"/>
</dbReference>
<protein>
    <submittedName>
        <fullName evidence="4">Protein UL147</fullName>
    </submittedName>
</protein>
<evidence type="ECO:0000256" key="1">
    <source>
        <dbReference type="ARBA" id="ARBA00010665"/>
    </source>
</evidence>
<sequence length="153" mass="17559">MTFGGTFMIMKCFGLQIHSLGIILYILLLKCVIIHSGTKTEFCECANVTLFTSIPNGTLYLQPLPPNENCTKQEVIAVLPNNTRTCLNPHALAVRVFFNRLFLRISKNEEGLYEVVDTQLELPAWNITRKYYKRYLQKKVNSENAKILSRMIL</sequence>
<dbReference type="Pfam" id="PF00048">
    <property type="entry name" value="IL8"/>
    <property type="match status" value="1"/>
</dbReference>
<keyword evidence="2" id="KW-0812">Transmembrane</keyword>
<dbReference type="GO" id="GO:0006955">
    <property type="term" value="P:immune response"/>
    <property type="evidence" value="ECO:0007669"/>
    <property type="project" value="InterPro"/>
</dbReference>
<keyword evidence="2" id="KW-1133">Transmembrane helix</keyword>
<gene>
    <name evidence="4" type="primary">CyUL147</name>
</gene>
<dbReference type="InterPro" id="IPR036048">
    <property type="entry name" value="Interleukin_8-like_sf"/>
</dbReference>
<dbReference type="SUPFAM" id="SSF54117">
    <property type="entry name" value="Interleukin 8-like chemokines"/>
    <property type="match status" value="1"/>
</dbReference>
<comment type="similarity">
    <text evidence="1">Belongs to the intercrine alpha (chemokine CxC) family.</text>
</comment>
<evidence type="ECO:0000256" key="2">
    <source>
        <dbReference type="SAM" id="Phobius"/>
    </source>
</evidence>
<dbReference type="GO" id="GO:0006952">
    <property type="term" value="P:defense response"/>
    <property type="evidence" value="ECO:0007669"/>
    <property type="project" value="InterPro"/>
</dbReference>
<evidence type="ECO:0000313" key="5">
    <source>
        <dbReference type="Proteomes" id="UP000118435"/>
    </source>
</evidence>
<feature type="transmembrane region" description="Helical" evidence="2">
    <location>
        <begin position="6"/>
        <end position="29"/>
    </location>
</feature>
<dbReference type="InterPro" id="IPR033899">
    <property type="entry name" value="CXC_Chemokine_domain"/>
</dbReference>
<dbReference type="EMBL" id="KP796148">
    <property type="protein sequence ID" value="AKT72801.1"/>
    <property type="molecule type" value="Genomic_DNA"/>
</dbReference>
<evidence type="ECO:0000313" key="4">
    <source>
        <dbReference type="EMBL" id="AKT72801.1"/>
    </source>
</evidence>
<proteinExistence type="inferred from homology"/>
<dbReference type="Gene3D" id="2.40.50.40">
    <property type="match status" value="1"/>
</dbReference>
<name>A0A0K1H046_9BETA</name>
<dbReference type="GO" id="GO:0005576">
    <property type="term" value="C:extracellular region"/>
    <property type="evidence" value="ECO:0007669"/>
    <property type="project" value="InterPro"/>
</dbReference>
<organism evidence="4 5">
    <name type="scientific">Cynomolgus macaque cytomegalovirus strain Mauritius</name>
    <dbReference type="NCBI Taxonomy" id="1690255"/>
    <lineage>
        <taxon>Viruses</taxon>
        <taxon>Duplodnaviria</taxon>
        <taxon>Heunggongvirae</taxon>
        <taxon>Peploviricota</taxon>
        <taxon>Herviviricetes</taxon>
        <taxon>Herpesvirales</taxon>
        <taxon>Orthoherpesviridae</taxon>
        <taxon>Betaherpesvirinae</taxon>
        <taxon>Cytomegalovirus</taxon>
        <taxon>Cytomegalovirus macacinebeta3</taxon>
    </lineage>
</organism>
<feature type="domain" description="Chemokine interleukin-8-like" evidence="3">
    <location>
        <begin position="43"/>
        <end position="100"/>
    </location>
</feature>
<dbReference type="CDD" id="cd00273">
    <property type="entry name" value="Chemokine_CXC"/>
    <property type="match status" value="1"/>
</dbReference>
<evidence type="ECO:0000259" key="3">
    <source>
        <dbReference type="Pfam" id="PF00048"/>
    </source>
</evidence>
<reference evidence="4 5" key="1">
    <citation type="journal article" date="2016" name="BMC Genomics">
        <title>A novel strain of cynomolgus macaque cytomegalovirus: implications for host-virus co-evolution.</title>
        <authorList>
            <person name="Russell J.N."/>
            <person name="Marsh A.K."/>
            <person name="Willer D.O."/>
            <person name="Ambagala A.P."/>
            <person name="Dzamba M."/>
            <person name="Chan J.K."/>
            <person name="Pilon R."/>
            <person name="Fournier J."/>
            <person name="Brudno M."/>
            <person name="Antony J.M."/>
            <person name="Sandstrom P."/>
            <person name="Evans B.J."/>
            <person name="MacDonald K.S."/>
        </authorList>
    </citation>
    <scope>NUCLEOTIDE SEQUENCE [LARGE SCALE GENOMIC DNA]</scope>
    <source>
        <strain evidence="4">Mauritius</strain>
    </source>
</reference>
<dbReference type="InterPro" id="IPR001811">
    <property type="entry name" value="Chemokine_IL8-like_dom"/>
</dbReference>